<evidence type="ECO:0000313" key="1">
    <source>
        <dbReference type="EMBL" id="KGN61502.1"/>
    </source>
</evidence>
<name>A0A0A0LLB7_CUCSA</name>
<reference evidence="1 2" key="2">
    <citation type="journal article" date="2009" name="PLoS ONE">
        <title>An integrated genetic and cytogenetic map of the cucumber genome.</title>
        <authorList>
            <person name="Ren Y."/>
            <person name="Zhang Z."/>
            <person name="Liu J."/>
            <person name="Staub J.E."/>
            <person name="Han Y."/>
            <person name="Cheng Z."/>
            <person name="Li X."/>
            <person name="Lu J."/>
            <person name="Miao H."/>
            <person name="Kang H."/>
            <person name="Xie B."/>
            <person name="Gu X."/>
            <person name="Wang X."/>
            <person name="Du Y."/>
            <person name="Jin W."/>
            <person name="Huang S."/>
        </authorList>
    </citation>
    <scope>NUCLEOTIDE SEQUENCE [LARGE SCALE GENOMIC DNA]</scope>
    <source>
        <strain evidence="2">cv. 9930</strain>
    </source>
</reference>
<dbReference type="Gramene" id="KGN61502">
    <property type="protein sequence ID" value="KGN61502"/>
    <property type="gene ID" value="Csa_2G149460"/>
</dbReference>
<dbReference type="EMBL" id="CM002923">
    <property type="protein sequence ID" value="KGN61502.1"/>
    <property type="molecule type" value="Genomic_DNA"/>
</dbReference>
<proteinExistence type="predicted"/>
<sequence length="85" mass="10106">MVKLSRPEALFFSKEKMESFLFREGSYQERLNFKANRMPNKTMNIGAAYSVALLQRLSKEPLKFLVLFKKHRFAVFWLDLNFIVV</sequence>
<organism evidence="1 2">
    <name type="scientific">Cucumis sativus</name>
    <name type="common">Cucumber</name>
    <dbReference type="NCBI Taxonomy" id="3659"/>
    <lineage>
        <taxon>Eukaryota</taxon>
        <taxon>Viridiplantae</taxon>
        <taxon>Streptophyta</taxon>
        <taxon>Embryophyta</taxon>
        <taxon>Tracheophyta</taxon>
        <taxon>Spermatophyta</taxon>
        <taxon>Magnoliopsida</taxon>
        <taxon>eudicotyledons</taxon>
        <taxon>Gunneridae</taxon>
        <taxon>Pentapetalae</taxon>
        <taxon>rosids</taxon>
        <taxon>fabids</taxon>
        <taxon>Cucurbitales</taxon>
        <taxon>Cucurbitaceae</taxon>
        <taxon>Benincaseae</taxon>
        <taxon>Cucumis</taxon>
    </lineage>
</organism>
<reference evidence="1 2" key="3">
    <citation type="journal article" date="2010" name="BMC Genomics">
        <title>Transcriptome sequencing and comparative analysis of cucumber flowers with different sex types.</title>
        <authorList>
            <person name="Guo S."/>
            <person name="Zheng Y."/>
            <person name="Joung J.G."/>
            <person name="Liu S."/>
            <person name="Zhang Z."/>
            <person name="Crasta O.R."/>
            <person name="Sobral B.W."/>
            <person name="Xu Y."/>
            <person name="Huang S."/>
            <person name="Fei Z."/>
        </authorList>
    </citation>
    <scope>NUCLEOTIDE SEQUENCE [LARGE SCALE GENOMIC DNA]</scope>
    <source>
        <strain evidence="2">cv. 9930</strain>
    </source>
</reference>
<gene>
    <name evidence="1" type="ORF">Csa_2G149460</name>
</gene>
<reference evidence="1 2" key="4">
    <citation type="journal article" date="2011" name="BMC Genomics">
        <title>RNA-Seq improves annotation of protein-coding genes in the cucumber genome.</title>
        <authorList>
            <person name="Li Z."/>
            <person name="Zhang Z."/>
            <person name="Yan P."/>
            <person name="Huang S."/>
            <person name="Fei Z."/>
            <person name="Lin K."/>
        </authorList>
    </citation>
    <scope>NUCLEOTIDE SEQUENCE [LARGE SCALE GENOMIC DNA]</scope>
    <source>
        <strain evidence="2">cv. 9930</strain>
    </source>
</reference>
<keyword evidence="2" id="KW-1185">Reference proteome</keyword>
<accession>A0A0A0LLB7</accession>
<dbReference type="Proteomes" id="UP000029981">
    <property type="component" value="Chromosome 2"/>
</dbReference>
<protein>
    <submittedName>
        <fullName evidence="1">Uncharacterized protein</fullName>
    </submittedName>
</protein>
<evidence type="ECO:0000313" key="2">
    <source>
        <dbReference type="Proteomes" id="UP000029981"/>
    </source>
</evidence>
<reference evidence="1 2" key="1">
    <citation type="journal article" date="2009" name="Nat. Genet.">
        <title>The genome of the cucumber, Cucumis sativus L.</title>
        <authorList>
            <person name="Huang S."/>
            <person name="Li R."/>
            <person name="Zhang Z."/>
            <person name="Li L."/>
            <person name="Gu X."/>
            <person name="Fan W."/>
            <person name="Lucas W.J."/>
            <person name="Wang X."/>
            <person name="Xie B."/>
            <person name="Ni P."/>
            <person name="Ren Y."/>
            <person name="Zhu H."/>
            <person name="Li J."/>
            <person name="Lin K."/>
            <person name="Jin W."/>
            <person name="Fei Z."/>
            <person name="Li G."/>
            <person name="Staub J."/>
            <person name="Kilian A."/>
            <person name="van der Vossen E.A."/>
            <person name="Wu Y."/>
            <person name="Guo J."/>
            <person name="He J."/>
            <person name="Jia Z."/>
            <person name="Ren Y."/>
            <person name="Tian G."/>
            <person name="Lu Y."/>
            <person name="Ruan J."/>
            <person name="Qian W."/>
            <person name="Wang M."/>
            <person name="Huang Q."/>
            <person name="Li B."/>
            <person name="Xuan Z."/>
            <person name="Cao J."/>
            <person name="Asan"/>
            <person name="Wu Z."/>
            <person name="Zhang J."/>
            <person name="Cai Q."/>
            <person name="Bai Y."/>
            <person name="Zhao B."/>
            <person name="Han Y."/>
            <person name="Li Y."/>
            <person name="Li X."/>
            <person name="Wang S."/>
            <person name="Shi Q."/>
            <person name="Liu S."/>
            <person name="Cho W.K."/>
            <person name="Kim J.Y."/>
            <person name="Xu Y."/>
            <person name="Heller-Uszynska K."/>
            <person name="Miao H."/>
            <person name="Cheng Z."/>
            <person name="Zhang S."/>
            <person name="Wu J."/>
            <person name="Yang Y."/>
            <person name="Kang H."/>
            <person name="Li M."/>
            <person name="Liang H."/>
            <person name="Ren X."/>
            <person name="Shi Z."/>
            <person name="Wen M."/>
            <person name="Jian M."/>
            <person name="Yang H."/>
            <person name="Zhang G."/>
            <person name="Yang Z."/>
            <person name="Chen R."/>
            <person name="Liu S."/>
            <person name="Li J."/>
            <person name="Ma L."/>
            <person name="Liu H."/>
            <person name="Zhou Y."/>
            <person name="Zhao J."/>
            <person name="Fang X."/>
            <person name="Li G."/>
            <person name="Fang L."/>
            <person name="Li Y."/>
            <person name="Liu D."/>
            <person name="Zheng H."/>
            <person name="Zhang Y."/>
            <person name="Qin N."/>
            <person name="Li Z."/>
            <person name="Yang G."/>
            <person name="Yang S."/>
            <person name="Bolund L."/>
            <person name="Kristiansen K."/>
            <person name="Zheng H."/>
            <person name="Li S."/>
            <person name="Zhang X."/>
            <person name="Yang H."/>
            <person name="Wang J."/>
            <person name="Sun R."/>
            <person name="Zhang B."/>
            <person name="Jiang S."/>
            <person name="Wang J."/>
            <person name="Du Y."/>
            <person name="Li S."/>
        </authorList>
    </citation>
    <scope>NUCLEOTIDE SEQUENCE [LARGE SCALE GENOMIC DNA]</scope>
    <source>
        <strain evidence="2">cv. 9930</strain>
    </source>
</reference>
<dbReference type="AlphaFoldDB" id="A0A0A0LLB7"/>